<dbReference type="EC" id="3.1.4.-" evidence="1"/>
<keyword evidence="3" id="KW-0812">Transmembrane</keyword>
<evidence type="ECO:0000313" key="5">
    <source>
        <dbReference type="EMBL" id="ACL17260.1"/>
    </source>
</evidence>
<name>B8GKW4_METPE</name>
<evidence type="ECO:0000256" key="1">
    <source>
        <dbReference type="RuleBase" id="RU362039"/>
    </source>
</evidence>
<dbReference type="HOGENOM" id="CLU_417771_0_0_2"/>
<dbReference type="RefSeq" id="WP_012618579.1">
    <property type="nucleotide sequence ID" value="NC_011832.1"/>
</dbReference>
<dbReference type="KEGG" id="mpl:Mpal_1957"/>
<dbReference type="SMART" id="SM00880">
    <property type="entry name" value="CHAD"/>
    <property type="match status" value="1"/>
</dbReference>
<dbReference type="Proteomes" id="UP000002457">
    <property type="component" value="Chromosome"/>
</dbReference>
<accession>B8GKW4</accession>
<dbReference type="STRING" id="521011.Mpal_1957"/>
<keyword evidence="3" id="KW-1133">Transmembrane helix</keyword>
<sequence length="681" mass="76104">MPPKRRQPRRSRHVEIPRADAGYCVFGATYLADLIVAFAAEAGGVRAGVDIEYIHRMRVATRRLRAALPLFVDCYTKTEYRRWLSSIKAITQALGEARDADVQIAFLDQYLQGIRGSASGSSASMIRPLNQQRPPDKPEEPEPIALPPSVPLPQPGLLGALWQMLRRVSTAITVTGEPAVEKAPPLPPPEEERSFSAGQQGIECLLLRLQQRREALQPQVIEALDLLEERGVVREMQRRVRMIAVTGKRDQVDIHTADVYQRAYNAIQLRVLEIFDHESSVPRPDLITEHHEMRKAAKHLRYTMETFALLYPGGLKGELKAVKQLQELLGDMHDCDVWIESLPRFLVEERQRTETYFGHAEFFSLIEPGITRLREERQGRRNLVYTDFVTYWDELKKELFWDKLRDTLGTALESVQSPPAPLARAAERKGPVRIALIADVHANLPALEVVLSDAVQRGASVVINAGDMVGGGPFPDEVVSRLRRAESIDIKGNAERKVLSVQTGKHPKGKGRNLAIWTWEALSAENRTYLADLPEELRFMVRSTRLLVTHASPLDPRELLTVSTSAVRFSELGRAAGADIVIVGHSHQQFSTIVDGVRFINPGSVGTPTGNDNRASYALLQLEPYDLCHFQIAYDREPVIRASIERGLPGSAPNQHLLVQPALDTVIPADPGNRSHEEPDS</sequence>
<dbReference type="Pfam" id="PF12850">
    <property type="entry name" value="Metallophos_2"/>
    <property type="match status" value="1"/>
</dbReference>
<keyword evidence="6" id="KW-1185">Reference proteome</keyword>
<keyword evidence="1" id="KW-0479">Metal-binding</keyword>
<dbReference type="InterPro" id="IPR000979">
    <property type="entry name" value="Phosphodiesterase_MJ0936/Vps29"/>
</dbReference>
<protein>
    <recommendedName>
        <fullName evidence="1">Phosphoesterase</fullName>
        <ecNumber evidence="1">3.1.4.-</ecNumber>
    </recommendedName>
</protein>
<dbReference type="OrthoDB" id="9937at2157"/>
<dbReference type="Gene3D" id="1.40.20.10">
    <property type="entry name" value="CHAD domain"/>
    <property type="match status" value="2"/>
</dbReference>
<dbReference type="GeneID" id="7270761"/>
<gene>
    <name evidence="5" type="ordered locus">Mpal_1957</name>
</gene>
<organism evidence="5 6">
    <name type="scientific">Methanosphaerula palustris (strain ATCC BAA-1556 / DSM 19958 / E1-9c)</name>
    <dbReference type="NCBI Taxonomy" id="521011"/>
    <lineage>
        <taxon>Archaea</taxon>
        <taxon>Methanobacteriati</taxon>
        <taxon>Methanobacteriota</taxon>
        <taxon>Stenosarchaea group</taxon>
        <taxon>Methanomicrobia</taxon>
        <taxon>Methanomicrobiales</taxon>
        <taxon>Methanoregulaceae</taxon>
        <taxon>Methanosphaerula</taxon>
    </lineage>
</organism>
<reference evidence="5 6" key="1">
    <citation type="journal article" date="2015" name="Genome Announc.">
        <title>Complete Genome Sequence of Methanosphaerula palustris E1-9CT, a Hydrogenotrophic Methanogen Isolated from a Minerotrophic Fen Peatland.</title>
        <authorList>
            <person name="Cadillo-Quiroz H."/>
            <person name="Browne P."/>
            <person name="Kyrpides N."/>
            <person name="Woyke T."/>
            <person name="Goodwin L."/>
            <person name="Detter C."/>
            <person name="Yavitt J.B."/>
            <person name="Zinder S.H."/>
        </authorList>
    </citation>
    <scope>NUCLEOTIDE SEQUENCE [LARGE SCALE GENOMIC DNA]</scope>
    <source>
        <strain evidence="6">ATCC BAA-1556 / DSM 19958 / E1-9c</strain>
    </source>
</reference>
<evidence type="ECO:0000256" key="2">
    <source>
        <dbReference type="SAM" id="MobiDB-lite"/>
    </source>
</evidence>
<dbReference type="SUPFAM" id="SSF56300">
    <property type="entry name" value="Metallo-dependent phosphatases"/>
    <property type="match status" value="1"/>
</dbReference>
<dbReference type="GO" id="GO:0046872">
    <property type="term" value="F:metal ion binding"/>
    <property type="evidence" value="ECO:0007669"/>
    <property type="project" value="UniProtKB-KW"/>
</dbReference>
<dbReference type="PANTHER" id="PTHR39339">
    <property type="entry name" value="SLR1444 PROTEIN"/>
    <property type="match status" value="1"/>
</dbReference>
<evidence type="ECO:0000256" key="3">
    <source>
        <dbReference type="SAM" id="Phobius"/>
    </source>
</evidence>
<dbReference type="PANTHER" id="PTHR39339:SF1">
    <property type="entry name" value="CHAD DOMAIN-CONTAINING PROTEIN"/>
    <property type="match status" value="1"/>
</dbReference>
<dbReference type="AlphaFoldDB" id="B8GKW4"/>
<feature type="domain" description="CHAD" evidence="4">
    <location>
        <begin position="15"/>
        <end position="397"/>
    </location>
</feature>
<feature type="transmembrane region" description="Helical" evidence="3">
    <location>
        <begin position="21"/>
        <end position="40"/>
    </location>
</feature>
<keyword evidence="3" id="KW-0472">Membrane</keyword>
<dbReference type="InterPro" id="IPR029052">
    <property type="entry name" value="Metallo-depent_PP-like"/>
</dbReference>
<dbReference type="PROSITE" id="PS51708">
    <property type="entry name" value="CHAD"/>
    <property type="match status" value="1"/>
</dbReference>
<dbReference type="Pfam" id="PF05235">
    <property type="entry name" value="CHAD"/>
    <property type="match status" value="1"/>
</dbReference>
<dbReference type="InterPro" id="IPR024654">
    <property type="entry name" value="Calcineurin-like_PHP_lpxH"/>
</dbReference>
<evidence type="ECO:0000313" key="6">
    <source>
        <dbReference type="Proteomes" id="UP000002457"/>
    </source>
</evidence>
<evidence type="ECO:0000259" key="4">
    <source>
        <dbReference type="PROSITE" id="PS51708"/>
    </source>
</evidence>
<proteinExistence type="inferred from homology"/>
<dbReference type="eggNOG" id="arCOG05139">
    <property type="taxonomic scope" value="Archaea"/>
</dbReference>
<feature type="region of interest" description="Disordered" evidence="2">
    <location>
        <begin position="117"/>
        <end position="150"/>
    </location>
</feature>
<dbReference type="EMBL" id="CP001338">
    <property type="protein sequence ID" value="ACL17260.1"/>
    <property type="molecule type" value="Genomic_DNA"/>
</dbReference>
<dbReference type="InterPro" id="IPR038186">
    <property type="entry name" value="CHAD_dom_sf"/>
</dbReference>
<comment type="cofactor">
    <cofactor evidence="1">
        <name>a divalent metal cation</name>
        <dbReference type="ChEBI" id="CHEBI:60240"/>
    </cofactor>
</comment>
<dbReference type="Gene3D" id="3.60.21.10">
    <property type="match status" value="1"/>
</dbReference>
<dbReference type="eggNOG" id="arCOG01143">
    <property type="taxonomic scope" value="Archaea"/>
</dbReference>
<comment type="similarity">
    <text evidence="1">Belongs to the metallophosphoesterase superfamily. YfcE family.</text>
</comment>
<dbReference type="NCBIfam" id="TIGR00040">
    <property type="entry name" value="yfcE"/>
    <property type="match status" value="1"/>
</dbReference>
<dbReference type="GO" id="GO:0016787">
    <property type="term" value="F:hydrolase activity"/>
    <property type="evidence" value="ECO:0007669"/>
    <property type="project" value="UniProtKB-UniRule"/>
</dbReference>
<dbReference type="InterPro" id="IPR007899">
    <property type="entry name" value="CHAD_dom"/>
</dbReference>